<evidence type="ECO:0000256" key="3">
    <source>
        <dbReference type="ARBA" id="ARBA00023163"/>
    </source>
</evidence>
<feature type="region of interest" description="Disordered" evidence="4">
    <location>
        <begin position="1"/>
        <end position="23"/>
    </location>
</feature>
<dbReference type="SMART" id="SM00345">
    <property type="entry name" value="HTH_GNTR"/>
    <property type="match status" value="1"/>
</dbReference>
<keyword evidence="1" id="KW-0805">Transcription regulation</keyword>
<dbReference type="SUPFAM" id="SSF46785">
    <property type="entry name" value="Winged helix' DNA-binding domain"/>
    <property type="match status" value="1"/>
</dbReference>
<dbReference type="GO" id="GO:0003700">
    <property type="term" value="F:DNA-binding transcription factor activity"/>
    <property type="evidence" value="ECO:0007669"/>
    <property type="project" value="InterPro"/>
</dbReference>
<keyword evidence="7" id="KW-1185">Reference proteome</keyword>
<dbReference type="AlphaFoldDB" id="A0A1H5GTZ1"/>
<name>A0A1H5GTZ1_9MICO</name>
<dbReference type="InterPro" id="IPR036388">
    <property type="entry name" value="WH-like_DNA-bd_sf"/>
</dbReference>
<dbReference type="EMBL" id="FNTX01000001">
    <property type="protein sequence ID" value="SEE18984.1"/>
    <property type="molecule type" value="Genomic_DNA"/>
</dbReference>
<dbReference type="SUPFAM" id="SSF48008">
    <property type="entry name" value="GntR ligand-binding domain-like"/>
    <property type="match status" value="1"/>
</dbReference>
<evidence type="ECO:0000313" key="6">
    <source>
        <dbReference type="EMBL" id="SEE18984.1"/>
    </source>
</evidence>
<sequence length="233" mass="25656">MPAPEQTPTGEPAPAAGTIDQSQSDRLCRELRNRIITGVYPQGSRLPEHRLAADLDVSRIPLREVLPRIEAEGLITTLPRRSAVVATWTLEGVHHLFEARLAIEVAAASYAARSTADGVSLENLEDALRSSEIQMRRRDELGFAQANASFHAALVEASRNPLMTKLMGSLTSRMTWLFLLTSQRDHQTACREHHELIEAISSGNERLAEAATYAHIEAGRAPTIEAMRTLVPH</sequence>
<evidence type="ECO:0000259" key="5">
    <source>
        <dbReference type="PROSITE" id="PS50949"/>
    </source>
</evidence>
<protein>
    <submittedName>
        <fullName evidence="6">DNA-binding transcriptional regulator, GntR family</fullName>
    </submittedName>
</protein>
<organism evidence="6 7">
    <name type="scientific">Ruania alba</name>
    <dbReference type="NCBI Taxonomy" id="648782"/>
    <lineage>
        <taxon>Bacteria</taxon>
        <taxon>Bacillati</taxon>
        <taxon>Actinomycetota</taxon>
        <taxon>Actinomycetes</taxon>
        <taxon>Micrococcales</taxon>
        <taxon>Ruaniaceae</taxon>
        <taxon>Ruania</taxon>
    </lineage>
</organism>
<feature type="domain" description="HTH gntR-type" evidence="5">
    <location>
        <begin position="21"/>
        <end position="88"/>
    </location>
</feature>
<evidence type="ECO:0000313" key="7">
    <source>
        <dbReference type="Proteomes" id="UP000199220"/>
    </source>
</evidence>
<dbReference type="Pfam" id="PF00392">
    <property type="entry name" value="GntR"/>
    <property type="match status" value="1"/>
</dbReference>
<reference evidence="7" key="1">
    <citation type="submission" date="2016-10" db="EMBL/GenBank/DDBJ databases">
        <authorList>
            <person name="Varghese N."/>
            <person name="Submissions S."/>
        </authorList>
    </citation>
    <scope>NUCLEOTIDE SEQUENCE [LARGE SCALE GENOMIC DNA]</scope>
    <source>
        <strain evidence="7">DSM 21368</strain>
    </source>
</reference>
<accession>A0A1H5GTZ1</accession>
<dbReference type="InterPro" id="IPR011711">
    <property type="entry name" value="GntR_C"/>
</dbReference>
<evidence type="ECO:0000256" key="2">
    <source>
        <dbReference type="ARBA" id="ARBA00023125"/>
    </source>
</evidence>
<dbReference type="InterPro" id="IPR000524">
    <property type="entry name" value="Tscrpt_reg_HTH_GntR"/>
</dbReference>
<dbReference type="STRING" id="648782.SAMN04488554_1753"/>
<evidence type="ECO:0000256" key="1">
    <source>
        <dbReference type="ARBA" id="ARBA00023015"/>
    </source>
</evidence>
<dbReference type="Gene3D" id="1.20.120.530">
    <property type="entry name" value="GntR ligand-binding domain-like"/>
    <property type="match status" value="1"/>
</dbReference>
<dbReference type="Gene3D" id="1.10.10.10">
    <property type="entry name" value="Winged helix-like DNA-binding domain superfamily/Winged helix DNA-binding domain"/>
    <property type="match status" value="1"/>
</dbReference>
<dbReference type="Proteomes" id="UP000199220">
    <property type="component" value="Unassembled WGS sequence"/>
</dbReference>
<evidence type="ECO:0000256" key="4">
    <source>
        <dbReference type="SAM" id="MobiDB-lite"/>
    </source>
</evidence>
<dbReference type="PANTHER" id="PTHR43537:SF5">
    <property type="entry name" value="UXU OPERON TRANSCRIPTIONAL REGULATOR"/>
    <property type="match status" value="1"/>
</dbReference>
<dbReference type="GO" id="GO:0003677">
    <property type="term" value="F:DNA binding"/>
    <property type="evidence" value="ECO:0007669"/>
    <property type="project" value="UniProtKB-KW"/>
</dbReference>
<proteinExistence type="predicted"/>
<dbReference type="InterPro" id="IPR036390">
    <property type="entry name" value="WH_DNA-bd_sf"/>
</dbReference>
<dbReference type="PANTHER" id="PTHR43537">
    <property type="entry name" value="TRANSCRIPTIONAL REGULATOR, GNTR FAMILY"/>
    <property type="match status" value="1"/>
</dbReference>
<dbReference type="PROSITE" id="PS50949">
    <property type="entry name" value="HTH_GNTR"/>
    <property type="match status" value="1"/>
</dbReference>
<dbReference type="CDD" id="cd07377">
    <property type="entry name" value="WHTH_GntR"/>
    <property type="match status" value="1"/>
</dbReference>
<dbReference type="InterPro" id="IPR008920">
    <property type="entry name" value="TF_FadR/GntR_C"/>
</dbReference>
<keyword evidence="3" id="KW-0804">Transcription</keyword>
<keyword evidence="2 6" id="KW-0238">DNA-binding</keyword>
<dbReference type="RefSeq" id="WP_175476996.1">
    <property type="nucleotide sequence ID" value="NZ_FNTX01000001.1"/>
</dbReference>
<gene>
    <name evidence="6" type="ORF">SAMN04488554_1753</name>
</gene>
<dbReference type="SMART" id="SM00895">
    <property type="entry name" value="FCD"/>
    <property type="match status" value="1"/>
</dbReference>
<dbReference type="Pfam" id="PF07729">
    <property type="entry name" value="FCD"/>
    <property type="match status" value="1"/>
</dbReference>